<dbReference type="InterPro" id="IPR012340">
    <property type="entry name" value="NA-bd_OB-fold"/>
</dbReference>
<reference evidence="14" key="2">
    <citation type="submission" date="2015-01" db="EMBL/GenBank/DDBJ databases">
        <title>Evolutionary Origins and Diversification of the Mycorrhizal Mutualists.</title>
        <authorList>
            <consortium name="DOE Joint Genome Institute"/>
            <consortium name="Mycorrhizal Genomics Consortium"/>
            <person name="Kohler A."/>
            <person name="Kuo A."/>
            <person name="Nagy L.G."/>
            <person name="Floudas D."/>
            <person name="Copeland A."/>
            <person name="Barry K.W."/>
            <person name="Cichocki N."/>
            <person name="Veneault-Fourrey C."/>
            <person name="LaButti K."/>
            <person name="Lindquist E.A."/>
            <person name="Lipzen A."/>
            <person name="Lundell T."/>
            <person name="Morin E."/>
            <person name="Murat C."/>
            <person name="Riley R."/>
            <person name="Ohm R."/>
            <person name="Sun H."/>
            <person name="Tunlid A."/>
            <person name="Henrissat B."/>
            <person name="Grigoriev I.V."/>
            <person name="Hibbett D.S."/>
            <person name="Martin F."/>
        </authorList>
    </citation>
    <scope>NUCLEOTIDE SEQUENCE [LARGE SCALE GENOMIC DNA]</scope>
    <source>
        <strain evidence="14">MAFF 305830</strain>
    </source>
</reference>
<dbReference type="HOGENOM" id="CLU_021710_0_0_1"/>
<keyword evidence="8" id="KW-0342">GTP-binding</keyword>
<feature type="domain" description="mRNA capping enzyme adenylation" evidence="11">
    <location>
        <begin position="37"/>
        <end position="245"/>
    </location>
</feature>
<dbReference type="EMBL" id="KN824290">
    <property type="protein sequence ID" value="KIM29069.1"/>
    <property type="molecule type" value="Genomic_DNA"/>
</dbReference>
<dbReference type="STRING" id="933852.A0A0C3BAD3"/>
<dbReference type="OrthoDB" id="200924at2759"/>
<keyword evidence="3" id="KW-0507">mRNA processing</keyword>
<dbReference type="GO" id="GO:0006370">
    <property type="term" value="P:7-methylguanosine mRNA capping"/>
    <property type="evidence" value="ECO:0007669"/>
    <property type="project" value="UniProtKB-KW"/>
</dbReference>
<protein>
    <recommendedName>
        <fullName evidence="2">mRNA guanylyltransferase</fullName>
        <ecNumber evidence="2">2.7.7.50</ecNumber>
    </recommendedName>
</protein>
<dbReference type="InterPro" id="IPR051029">
    <property type="entry name" value="mRNA_Capping_Enz/RNA_Phosphat"/>
</dbReference>
<evidence type="ECO:0000256" key="1">
    <source>
        <dbReference type="ARBA" id="ARBA00004123"/>
    </source>
</evidence>
<comment type="subcellular location">
    <subcellularLocation>
        <location evidence="1">Nucleus</location>
    </subcellularLocation>
</comment>
<dbReference type="GO" id="GO:0005634">
    <property type="term" value="C:nucleus"/>
    <property type="evidence" value="ECO:0007669"/>
    <property type="project" value="UniProtKB-SubCell"/>
</dbReference>
<sequence length="424" mass="49279">MLPGIPGSIVPPENTRHLQERVQFLCHLEHRRFPGSQPISFASSHLARLEQEDFWVCEKSDGIRVLMFIYLAGEGHDVFLIDRKNVYRYQQQGFFFPHYEDKTRPMRDCVLDGELVLDNDPTHGQVLRFLVFDALVIDEQNIMDKTLTSRYGVGGSIQRRIREPNSSKRLEQWFFKPYKVMIKEFPQMASSAPFQLILKPMQLAYSLEMVLAHVPKLQHGTDGLIYTAVNSKYIPQTDESILKWKPPHENSVDFKLELRFPELRNTGQPDFTQMPMFLLYIWEGGRKYSFYDTLTVMEDEWEAMKKSKIQYDDRVIEARWDLKRHAWRMMRMRDDKPDGNHRDVVEKVVQTILDPVGESDLVARCPSIRTHWKARHAANGVRPPPYNFSPPEPAFPGAPHWQGASVGYGFAKVTGPASVDGWKR</sequence>
<proteinExistence type="predicted"/>
<dbReference type="AlphaFoldDB" id="A0A0C3BAD3"/>
<accession>A0A0C3BAD3</accession>
<evidence type="ECO:0000256" key="6">
    <source>
        <dbReference type="ARBA" id="ARBA00022741"/>
    </source>
</evidence>
<keyword evidence="6" id="KW-0547">Nucleotide-binding</keyword>
<name>A0A0C3BAD3_SERVB</name>
<dbReference type="InterPro" id="IPR001339">
    <property type="entry name" value="mRNA_cap_enzyme_adenylation"/>
</dbReference>
<keyword evidence="7" id="KW-0506">mRNA capping</keyword>
<dbReference type="SUPFAM" id="SSF56091">
    <property type="entry name" value="DNA ligase/mRNA capping enzyme, catalytic domain"/>
    <property type="match status" value="1"/>
</dbReference>
<dbReference type="InterPro" id="IPR013846">
    <property type="entry name" value="mRNA_cap_enzyme_C"/>
</dbReference>
<dbReference type="EC" id="2.7.7.50" evidence="2"/>
<dbReference type="SUPFAM" id="SSF50249">
    <property type="entry name" value="Nucleic acid-binding proteins"/>
    <property type="match status" value="1"/>
</dbReference>
<evidence type="ECO:0000256" key="4">
    <source>
        <dbReference type="ARBA" id="ARBA00022679"/>
    </source>
</evidence>
<evidence type="ECO:0000259" key="12">
    <source>
        <dbReference type="Pfam" id="PF03919"/>
    </source>
</evidence>
<keyword evidence="5" id="KW-0548">Nucleotidyltransferase</keyword>
<feature type="domain" description="mRNA capping enzyme C-terminal" evidence="12">
    <location>
        <begin position="249"/>
        <end position="362"/>
    </location>
</feature>
<keyword evidence="4" id="KW-0808">Transferase</keyword>
<dbReference type="Pfam" id="PF03919">
    <property type="entry name" value="mRNA_cap_C"/>
    <property type="match status" value="1"/>
</dbReference>
<dbReference type="PANTHER" id="PTHR10367:SF17">
    <property type="entry name" value="MRNA-CAPPING ENZYME"/>
    <property type="match status" value="1"/>
</dbReference>
<evidence type="ECO:0000256" key="2">
    <source>
        <dbReference type="ARBA" id="ARBA00012475"/>
    </source>
</evidence>
<dbReference type="GO" id="GO:0005525">
    <property type="term" value="F:GTP binding"/>
    <property type="evidence" value="ECO:0007669"/>
    <property type="project" value="UniProtKB-KW"/>
</dbReference>
<evidence type="ECO:0000313" key="14">
    <source>
        <dbReference type="Proteomes" id="UP000054097"/>
    </source>
</evidence>
<comment type="catalytic activity">
    <reaction evidence="10">
        <text>a 5'-end diphospho-ribonucleoside in mRNA + GTP + H(+) = a 5'-end (5'-triphosphoguanosine)-ribonucleoside in mRNA + diphosphate</text>
        <dbReference type="Rhea" id="RHEA:67012"/>
        <dbReference type="Rhea" id="RHEA-COMP:17165"/>
        <dbReference type="Rhea" id="RHEA-COMP:17166"/>
        <dbReference type="ChEBI" id="CHEBI:15378"/>
        <dbReference type="ChEBI" id="CHEBI:33019"/>
        <dbReference type="ChEBI" id="CHEBI:37565"/>
        <dbReference type="ChEBI" id="CHEBI:167616"/>
        <dbReference type="ChEBI" id="CHEBI:167617"/>
        <dbReference type="EC" id="2.7.7.50"/>
    </reaction>
    <physiologicalReaction direction="left-to-right" evidence="10">
        <dbReference type="Rhea" id="RHEA:67013"/>
    </physiologicalReaction>
</comment>
<dbReference type="Gene3D" id="3.30.470.30">
    <property type="entry name" value="DNA ligase/mRNA capping enzyme"/>
    <property type="match status" value="1"/>
</dbReference>
<evidence type="ECO:0000259" key="11">
    <source>
        <dbReference type="Pfam" id="PF01331"/>
    </source>
</evidence>
<reference evidence="13 14" key="1">
    <citation type="submission" date="2014-04" db="EMBL/GenBank/DDBJ databases">
        <authorList>
            <consortium name="DOE Joint Genome Institute"/>
            <person name="Kuo A."/>
            <person name="Zuccaro A."/>
            <person name="Kohler A."/>
            <person name="Nagy L.G."/>
            <person name="Floudas D."/>
            <person name="Copeland A."/>
            <person name="Barry K.W."/>
            <person name="Cichocki N."/>
            <person name="Veneault-Fourrey C."/>
            <person name="LaButti K."/>
            <person name="Lindquist E.A."/>
            <person name="Lipzen A."/>
            <person name="Lundell T."/>
            <person name="Morin E."/>
            <person name="Murat C."/>
            <person name="Sun H."/>
            <person name="Tunlid A."/>
            <person name="Henrissat B."/>
            <person name="Grigoriev I.V."/>
            <person name="Hibbett D.S."/>
            <person name="Martin F."/>
            <person name="Nordberg H.P."/>
            <person name="Cantor M.N."/>
            <person name="Hua S.X."/>
        </authorList>
    </citation>
    <scope>NUCLEOTIDE SEQUENCE [LARGE SCALE GENOMIC DNA]</scope>
    <source>
        <strain evidence="13 14">MAFF 305830</strain>
    </source>
</reference>
<evidence type="ECO:0000256" key="5">
    <source>
        <dbReference type="ARBA" id="ARBA00022695"/>
    </source>
</evidence>
<organism evidence="13 14">
    <name type="scientific">Serendipita vermifera MAFF 305830</name>
    <dbReference type="NCBI Taxonomy" id="933852"/>
    <lineage>
        <taxon>Eukaryota</taxon>
        <taxon>Fungi</taxon>
        <taxon>Dikarya</taxon>
        <taxon>Basidiomycota</taxon>
        <taxon>Agaricomycotina</taxon>
        <taxon>Agaricomycetes</taxon>
        <taxon>Sebacinales</taxon>
        <taxon>Serendipitaceae</taxon>
        <taxon>Serendipita</taxon>
    </lineage>
</organism>
<gene>
    <name evidence="13" type="ORF">M408DRAFT_127685</name>
</gene>
<dbReference type="GO" id="GO:0004484">
    <property type="term" value="F:mRNA guanylyltransferase activity"/>
    <property type="evidence" value="ECO:0007669"/>
    <property type="project" value="UniProtKB-EC"/>
</dbReference>
<dbReference type="GO" id="GO:0005524">
    <property type="term" value="F:ATP binding"/>
    <property type="evidence" value="ECO:0007669"/>
    <property type="project" value="InterPro"/>
</dbReference>
<dbReference type="Pfam" id="PF01331">
    <property type="entry name" value="mRNA_cap_enzyme"/>
    <property type="match status" value="1"/>
</dbReference>
<dbReference type="CDD" id="cd07895">
    <property type="entry name" value="Adenylation_mRNA_capping"/>
    <property type="match status" value="1"/>
</dbReference>
<dbReference type="Proteomes" id="UP000054097">
    <property type="component" value="Unassembled WGS sequence"/>
</dbReference>
<evidence type="ECO:0000256" key="3">
    <source>
        <dbReference type="ARBA" id="ARBA00022664"/>
    </source>
</evidence>
<evidence type="ECO:0000256" key="10">
    <source>
        <dbReference type="ARBA" id="ARBA00044624"/>
    </source>
</evidence>
<keyword evidence="9" id="KW-0539">Nucleus</keyword>
<dbReference type="PANTHER" id="PTHR10367">
    <property type="entry name" value="MRNA-CAPPING ENZYME"/>
    <property type="match status" value="1"/>
</dbReference>
<evidence type="ECO:0000313" key="13">
    <source>
        <dbReference type="EMBL" id="KIM29069.1"/>
    </source>
</evidence>
<evidence type="ECO:0000256" key="9">
    <source>
        <dbReference type="ARBA" id="ARBA00023242"/>
    </source>
</evidence>
<dbReference type="Gene3D" id="2.40.50.140">
    <property type="entry name" value="Nucleic acid-binding proteins"/>
    <property type="match status" value="1"/>
</dbReference>
<evidence type="ECO:0000256" key="7">
    <source>
        <dbReference type="ARBA" id="ARBA00023042"/>
    </source>
</evidence>
<evidence type="ECO:0000256" key="8">
    <source>
        <dbReference type="ARBA" id="ARBA00023134"/>
    </source>
</evidence>
<keyword evidence="14" id="KW-1185">Reference proteome</keyword>